<dbReference type="STRING" id="33097.A0A150G745"/>
<dbReference type="Gene3D" id="1.20.5.170">
    <property type="match status" value="1"/>
</dbReference>
<sequence length="501" mass="50613">MQQVLQAQLESLRAQTVAQLEAHKQQQALLRHLAAQTQAQAHVQAEPEQAPQEQAQSQQQHERPQQQQQSPFLPSQFQQLQQQPQDQTRRSVTGMVGGPGEVATSGGEGWSTPRPFKSKRLSYTSAHSGFSDVSATPPSPSPAASLSPASSVMLGQLALSSARGPPALASNGSGAGAGRGGPGGMGGANGAALGSISAHLGAYGAGALGDGERGRAALSMQHAHALAAGGGASLSAPPSPQLPLSAPVPLSIGLHPQHYVAQVVQQQVTRDKNREAQRRYRERQRDTLATLQARVDEQSALIEGLVRDKKMVEQHNKALLERVWRLEAALADAQRQLAGGSRGAEGTTGPGGTCLGPGGADMDLGEQPGPNGASAVGLHDLQAALAHLRRTAWNGGGFASAAPYGRSGGAGDATGADRADGRAARVSGSGARGQATAAESASGMGCCGKGGGGVYAGGTDGSGDDGNGTGGCGEVSMAEASGNEVDVCSSGYEVAGRGVEG</sequence>
<dbReference type="PROSITE" id="PS00036">
    <property type="entry name" value="BZIP_BASIC"/>
    <property type="match status" value="1"/>
</dbReference>
<dbReference type="CDD" id="cd14688">
    <property type="entry name" value="bZIP_YAP"/>
    <property type="match status" value="1"/>
</dbReference>
<dbReference type="SUPFAM" id="SSF57959">
    <property type="entry name" value="Leucine zipper domain"/>
    <property type="match status" value="1"/>
</dbReference>
<gene>
    <name evidence="3" type="ORF">GPECTOR_55g271</name>
</gene>
<reference evidence="4" key="1">
    <citation type="journal article" date="2016" name="Nat. Commun.">
        <title>The Gonium pectorale genome demonstrates co-option of cell cycle regulation during the evolution of multicellularity.</title>
        <authorList>
            <person name="Hanschen E.R."/>
            <person name="Marriage T.N."/>
            <person name="Ferris P.J."/>
            <person name="Hamaji T."/>
            <person name="Toyoda A."/>
            <person name="Fujiyama A."/>
            <person name="Neme R."/>
            <person name="Noguchi H."/>
            <person name="Minakuchi Y."/>
            <person name="Suzuki M."/>
            <person name="Kawai-Toyooka H."/>
            <person name="Smith D.R."/>
            <person name="Sparks H."/>
            <person name="Anderson J."/>
            <person name="Bakaric R."/>
            <person name="Luria V."/>
            <person name="Karger A."/>
            <person name="Kirschner M.W."/>
            <person name="Durand P.M."/>
            <person name="Michod R.E."/>
            <person name="Nozaki H."/>
            <person name="Olson B.J."/>
        </authorList>
    </citation>
    <scope>NUCLEOTIDE SEQUENCE [LARGE SCALE GENOMIC DNA]</scope>
    <source>
        <strain evidence="4">NIES-2863</strain>
    </source>
</reference>
<dbReference type="Proteomes" id="UP000075714">
    <property type="component" value="Unassembled WGS sequence"/>
</dbReference>
<feature type="region of interest" description="Disordered" evidence="1">
    <location>
        <begin position="38"/>
        <end position="117"/>
    </location>
</feature>
<evidence type="ECO:0000313" key="4">
    <source>
        <dbReference type="Proteomes" id="UP000075714"/>
    </source>
</evidence>
<proteinExistence type="predicted"/>
<dbReference type="EMBL" id="LSYV01000056">
    <property type="protein sequence ID" value="KXZ45365.1"/>
    <property type="molecule type" value="Genomic_DNA"/>
</dbReference>
<accession>A0A150G745</accession>
<organism evidence="3 4">
    <name type="scientific">Gonium pectorale</name>
    <name type="common">Green alga</name>
    <dbReference type="NCBI Taxonomy" id="33097"/>
    <lineage>
        <taxon>Eukaryota</taxon>
        <taxon>Viridiplantae</taxon>
        <taxon>Chlorophyta</taxon>
        <taxon>core chlorophytes</taxon>
        <taxon>Chlorophyceae</taxon>
        <taxon>CS clade</taxon>
        <taxon>Chlamydomonadales</taxon>
        <taxon>Volvocaceae</taxon>
        <taxon>Gonium</taxon>
    </lineage>
</organism>
<feature type="compositionally biased region" description="Low complexity" evidence="1">
    <location>
        <begin position="38"/>
        <end position="86"/>
    </location>
</feature>
<keyword evidence="4" id="KW-1185">Reference proteome</keyword>
<dbReference type="AlphaFoldDB" id="A0A150G745"/>
<evidence type="ECO:0000256" key="1">
    <source>
        <dbReference type="SAM" id="MobiDB-lite"/>
    </source>
</evidence>
<feature type="region of interest" description="Disordered" evidence="1">
    <location>
        <begin position="128"/>
        <end position="147"/>
    </location>
</feature>
<comment type="caution">
    <text evidence="3">The sequence shown here is derived from an EMBL/GenBank/DDBJ whole genome shotgun (WGS) entry which is preliminary data.</text>
</comment>
<feature type="compositionally biased region" description="Gly residues" evidence="1">
    <location>
        <begin position="340"/>
        <end position="359"/>
    </location>
</feature>
<protein>
    <recommendedName>
        <fullName evidence="2">BZIP domain-containing protein</fullName>
    </recommendedName>
</protein>
<dbReference type="InterPro" id="IPR046347">
    <property type="entry name" value="bZIP_sf"/>
</dbReference>
<evidence type="ECO:0000313" key="3">
    <source>
        <dbReference type="EMBL" id="KXZ45365.1"/>
    </source>
</evidence>
<dbReference type="InterPro" id="IPR004827">
    <property type="entry name" value="bZIP"/>
</dbReference>
<dbReference type="OrthoDB" id="553093at2759"/>
<feature type="region of interest" description="Disordered" evidence="1">
    <location>
        <begin position="337"/>
        <end position="375"/>
    </location>
</feature>
<name>A0A150G745_GONPE</name>
<evidence type="ECO:0000259" key="2">
    <source>
        <dbReference type="PROSITE" id="PS00036"/>
    </source>
</evidence>
<feature type="region of interest" description="Disordered" evidence="1">
    <location>
        <begin position="408"/>
        <end position="432"/>
    </location>
</feature>
<feature type="domain" description="BZIP" evidence="2">
    <location>
        <begin position="270"/>
        <end position="283"/>
    </location>
</feature>
<dbReference type="GO" id="GO:0003700">
    <property type="term" value="F:DNA-binding transcription factor activity"/>
    <property type="evidence" value="ECO:0007669"/>
    <property type="project" value="InterPro"/>
</dbReference>